<keyword evidence="1" id="KW-1133">Transmembrane helix</keyword>
<gene>
    <name evidence="3" type="ORF">KXJ69_07355</name>
</gene>
<keyword evidence="1" id="KW-0472">Membrane</keyword>
<feature type="domain" description="DUF4126" evidence="2">
    <location>
        <begin position="11"/>
        <end position="181"/>
    </location>
</feature>
<accession>A0A9X1FQB6</accession>
<dbReference type="Pfam" id="PF13548">
    <property type="entry name" value="DUF4126"/>
    <property type="match status" value="1"/>
</dbReference>
<name>A0A9X1FQB6_9FLAO</name>
<comment type="caution">
    <text evidence="3">The sequence shown here is derived from an EMBL/GenBank/DDBJ whole genome shotgun (WGS) entry which is preliminary data.</text>
</comment>
<dbReference type="Proteomes" id="UP001138686">
    <property type="component" value="Unassembled WGS sequence"/>
</dbReference>
<sequence length="192" mass="20362">MDSVDILFSVFLGIGLAAAVGFRVFLPLLVLSLAGYFDYIPLNENWMWAGSLTAVITLSVATLVEIFGYYIPWVDNVLDTIAVPLAAVAGTAVMMATVSDLSPLVTWSLAIIAGGGTAAAIKGNTSAIRLTSSATTGGLANPVVATAETGTSVLMSLVSIILAPLAFMLVLFIFYLMYKFYKKLRKKNTPRV</sequence>
<evidence type="ECO:0000313" key="4">
    <source>
        <dbReference type="Proteomes" id="UP001138686"/>
    </source>
</evidence>
<dbReference type="AlphaFoldDB" id="A0A9X1FQB6"/>
<evidence type="ECO:0000256" key="1">
    <source>
        <dbReference type="SAM" id="Phobius"/>
    </source>
</evidence>
<dbReference type="EMBL" id="JAHWDP010000003">
    <property type="protein sequence ID" value="MBW2937917.1"/>
    <property type="molecule type" value="Genomic_DNA"/>
</dbReference>
<keyword evidence="4" id="KW-1185">Reference proteome</keyword>
<feature type="transmembrane region" description="Helical" evidence="1">
    <location>
        <begin position="46"/>
        <end position="71"/>
    </location>
</feature>
<protein>
    <submittedName>
        <fullName evidence="3">DUF4126 domain-containing protein</fullName>
    </submittedName>
</protein>
<feature type="transmembrane region" description="Helical" evidence="1">
    <location>
        <begin position="77"/>
        <end position="97"/>
    </location>
</feature>
<dbReference type="InterPro" id="IPR025196">
    <property type="entry name" value="DUF4126"/>
</dbReference>
<evidence type="ECO:0000313" key="3">
    <source>
        <dbReference type="EMBL" id="MBW2937917.1"/>
    </source>
</evidence>
<evidence type="ECO:0000259" key="2">
    <source>
        <dbReference type="Pfam" id="PF13548"/>
    </source>
</evidence>
<reference evidence="3" key="1">
    <citation type="submission" date="2021-07" db="EMBL/GenBank/DDBJ databases">
        <title>Aureisphaera sp. CAU 1614 isolated from sea sediment.</title>
        <authorList>
            <person name="Kim W."/>
        </authorList>
    </citation>
    <scope>NUCLEOTIDE SEQUENCE</scope>
    <source>
        <strain evidence="3">CAU 1614</strain>
    </source>
</reference>
<proteinExistence type="predicted"/>
<organism evidence="3 4">
    <name type="scientific">Halomarinibacterium sedimenti</name>
    <dbReference type="NCBI Taxonomy" id="2857106"/>
    <lineage>
        <taxon>Bacteria</taxon>
        <taxon>Pseudomonadati</taxon>
        <taxon>Bacteroidota</taxon>
        <taxon>Flavobacteriia</taxon>
        <taxon>Flavobacteriales</taxon>
        <taxon>Flavobacteriaceae</taxon>
        <taxon>Halomarinibacterium</taxon>
    </lineage>
</organism>
<feature type="transmembrane region" description="Helical" evidence="1">
    <location>
        <begin position="153"/>
        <end position="178"/>
    </location>
</feature>
<feature type="transmembrane region" description="Helical" evidence="1">
    <location>
        <begin position="6"/>
        <end position="34"/>
    </location>
</feature>
<keyword evidence="1" id="KW-0812">Transmembrane</keyword>